<protein>
    <submittedName>
        <fullName evidence="2">GNAT family N-acetyltransferase</fullName>
    </submittedName>
</protein>
<dbReference type="PANTHER" id="PTHR43792:SF1">
    <property type="entry name" value="N-ACETYLTRANSFERASE DOMAIN-CONTAINING PROTEIN"/>
    <property type="match status" value="1"/>
</dbReference>
<dbReference type="PROSITE" id="PS51186">
    <property type="entry name" value="GNAT"/>
    <property type="match status" value="1"/>
</dbReference>
<dbReference type="Pfam" id="PF13302">
    <property type="entry name" value="Acetyltransf_3"/>
    <property type="match status" value="1"/>
</dbReference>
<evidence type="ECO:0000259" key="1">
    <source>
        <dbReference type="PROSITE" id="PS51186"/>
    </source>
</evidence>
<name>A0ABY6P9Y3_9ACTN</name>
<dbReference type="InterPro" id="IPR051531">
    <property type="entry name" value="N-acetyltransferase"/>
</dbReference>
<dbReference type="SUPFAM" id="SSF55729">
    <property type="entry name" value="Acyl-CoA N-acyltransferases (Nat)"/>
    <property type="match status" value="1"/>
</dbReference>
<dbReference type="EMBL" id="CP110636">
    <property type="protein sequence ID" value="UZJ30630.1"/>
    <property type="molecule type" value="Genomic_DNA"/>
</dbReference>
<accession>A0ABY6P9Y3</accession>
<feature type="domain" description="N-acetyltransferase" evidence="1">
    <location>
        <begin position="10"/>
        <end position="182"/>
    </location>
</feature>
<proteinExistence type="predicted"/>
<dbReference type="Proteomes" id="UP001164959">
    <property type="component" value="Chromosome"/>
</dbReference>
<dbReference type="RefSeq" id="WP_265362065.1">
    <property type="nucleotide sequence ID" value="NZ_CP110636.1"/>
</dbReference>
<dbReference type="Gene3D" id="3.40.630.30">
    <property type="match status" value="1"/>
</dbReference>
<keyword evidence="3" id="KW-1185">Reference proteome</keyword>
<evidence type="ECO:0000313" key="3">
    <source>
        <dbReference type="Proteomes" id="UP001164959"/>
    </source>
</evidence>
<reference evidence="2" key="1">
    <citation type="submission" date="2022-11" db="EMBL/GenBank/DDBJ databases">
        <title>Identification and genomic analyses of a novel endophytic actinobacterium Streptomyces endophytica sp. nov. with potential for biocontrol of Yam anthracnose.</title>
        <authorList>
            <person name="Huang X."/>
        </authorList>
    </citation>
    <scope>NUCLEOTIDE SEQUENCE</scope>
    <source>
        <strain evidence="2">HNM0140</strain>
    </source>
</reference>
<organism evidence="2 3">
    <name type="scientific">Streptomyces endophytica</name>
    <dbReference type="NCBI Taxonomy" id="2991496"/>
    <lineage>
        <taxon>Bacteria</taxon>
        <taxon>Bacillati</taxon>
        <taxon>Actinomycetota</taxon>
        <taxon>Actinomycetes</taxon>
        <taxon>Kitasatosporales</taxon>
        <taxon>Streptomycetaceae</taxon>
        <taxon>Streptomyces</taxon>
    </lineage>
</organism>
<dbReference type="InterPro" id="IPR000182">
    <property type="entry name" value="GNAT_dom"/>
</dbReference>
<dbReference type="PANTHER" id="PTHR43792">
    <property type="entry name" value="GNAT FAMILY, PUTATIVE (AFU_ORTHOLOGUE AFUA_3G00765)-RELATED-RELATED"/>
    <property type="match status" value="1"/>
</dbReference>
<sequence length="187" mass="21092">MDVYLETERLVLRRFTADDAALLIELDSDPAVMRYLTGGQPTAPQVVREQYLPRILAGYERWGGALGLFAAHEKDSGEFIGWFHSRPQPEGPLDEAELGYRLRQAAWGKGYATEGSRGLLAKAFTELGVRTIWAETMSVNHGSRNIMEKLKMTLTDNIPIPSDMEMIEGSEQGGVRYEITKEQWEQQ</sequence>
<evidence type="ECO:0000313" key="2">
    <source>
        <dbReference type="EMBL" id="UZJ30630.1"/>
    </source>
</evidence>
<dbReference type="InterPro" id="IPR016181">
    <property type="entry name" value="Acyl_CoA_acyltransferase"/>
</dbReference>
<gene>
    <name evidence="2" type="ORF">OJ254_09995</name>
</gene>